<dbReference type="Proteomes" id="UP000178953">
    <property type="component" value="Unassembled WGS sequence"/>
</dbReference>
<gene>
    <name evidence="1" type="ORF">BEL07_25585</name>
</gene>
<name>A0A1E8PXT0_9MYCO</name>
<evidence type="ECO:0000313" key="1">
    <source>
        <dbReference type="EMBL" id="OFJ50906.1"/>
    </source>
</evidence>
<protein>
    <submittedName>
        <fullName evidence="1">Uncharacterized protein</fullName>
    </submittedName>
</protein>
<accession>A0A1E8PXT0</accession>
<evidence type="ECO:0000313" key="2">
    <source>
        <dbReference type="Proteomes" id="UP000178953"/>
    </source>
</evidence>
<comment type="caution">
    <text evidence="1">The sequence shown here is derived from an EMBL/GenBank/DDBJ whole genome shotgun (WGS) entry which is preliminary data.</text>
</comment>
<proteinExistence type="predicted"/>
<sequence length="185" mass="19332">MISYRGDRQESYLTMIPVAGVHHAGSEGGVEGVGKFVEYMVVGVGSLVDGQCPRLANISLSGVGVVEDQHLCVVKVRVEVEDRAVCGYGDRFAAAVANHVRRGPGSVGSDQQHHWDALSVGLVEHLAGELFGGAGVHDSFAAGSAAPFRDQQSDERFSGAGGELQGDIFAVDVFVGVVPELVSLV</sequence>
<reference evidence="1 2" key="1">
    <citation type="submission" date="2016-09" db="EMBL/GenBank/DDBJ databases">
        <title>genome sequence of Mycobacterium sp. 739 SCH.</title>
        <authorList>
            <person name="Greninger A.L."/>
            <person name="Qin X."/>
            <person name="Jerome K."/>
            <person name="Vora S."/>
            <person name="Quinn K."/>
        </authorList>
    </citation>
    <scope>NUCLEOTIDE SEQUENCE [LARGE SCALE GENOMIC DNA]</scope>
    <source>
        <strain evidence="1 2">SCH</strain>
    </source>
</reference>
<keyword evidence="2" id="KW-1185">Reference proteome</keyword>
<organism evidence="1 2">
    <name type="scientific">Mycolicibacterium grossiae</name>
    <dbReference type="NCBI Taxonomy" id="1552759"/>
    <lineage>
        <taxon>Bacteria</taxon>
        <taxon>Bacillati</taxon>
        <taxon>Actinomycetota</taxon>
        <taxon>Actinomycetes</taxon>
        <taxon>Mycobacteriales</taxon>
        <taxon>Mycobacteriaceae</taxon>
        <taxon>Mycolicibacterium</taxon>
    </lineage>
</organism>
<dbReference type="AlphaFoldDB" id="A0A1E8PXT0"/>
<dbReference type="EMBL" id="MCHX01000088">
    <property type="protein sequence ID" value="OFJ50906.1"/>
    <property type="molecule type" value="Genomic_DNA"/>
</dbReference>